<dbReference type="PATRIC" id="fig|52.7.peg.273"/>
<evidence type="ECO:0000256" key="4">
    <source>
        <dbReference type="ARBA" id="ARBA00023125"/>
    </source>
</evidence>
<feature type="domain" description="RNA polymerase sigma factor 70 region 4 type 2" evidence="7">
    <location>
        <begin position="136"/>
        <end position="186"/>
    </location>
</feature>
<feature type="domain" description="RNA polymerase sigma-70 region 2" evidence="6">
    <location>
        <begin position="24"/>
        <end position="89"/>
    </location>
</feature>
<dbReference type="SUPFAM" id="SSF88946">
    <property type="entry name" value="Sigma2 domain of RNA polymerase sigma factors"/>
    <property type="match status" value="1"/>
</dbReference>
<dbReference type="Pfam" id="PF08281">
    <property type="entry name" value="Sigma70_r4_2"/>
    <property type="match status" value="1"/>
</dbReference>
<evidence type="ECO:0000256" key="1">
    <source>
        <dbReference type="ARBA" id="ARBA00010641"/>
    </source>
</evidence>
<evidence type="ECO:0000256" key="5">
    <source>
        <dbReference type="ARBA" id="ARBA00023163"/>
    </source>
</evidence>
<organism evidence="8 9">
    <name type="scientific">Chondromyces crocatus</name>
    <dbReference type="NCBI Taxonomy" id="52"/>
    <lineage>
        <taxon>Bacteria</taxon>
        <taxon>Pseudomonadati</taxon>
        <taxon>Myxococcota</taxon>
        <taxon>Polyangia</taxon>
        <taxon>Polyangiales</taxon>
        <taxon>Polyangiaceae</taxon>
        <taxon>Chondromyces</taxon>
    </lineage>
</organism>
<keyword evidence="2" id="KW-0805">Transcription regulation</keyword>
<dbReference type="KEGG" id="ccro:CMC5_002540"/>
<reference evidence="8 9" key="1">
    <citation type="submission" date="2015-07" db="EMBL/GenBank/DDBJ databases">
        <title>Genome analysis of myxobacterium Chondromyces crocatus Cm c5 reveals a high potential for natural compound synthesis and the genetic basis for the loss of fruiting body formation.</title>
        <authorList>
            <person name="Zaburannyi N."/>
            <person name="Bunk B."/>
            <person name="Maier J."/>
            <person name="Overmann J."/>
            <person name="Mueller R."/>
        </authorList>
    </citation>
    <scope>NUCLEOTIDE SEQUENCE [LARGE SCALE GENOMIC DNA]</scope>
    <source>
        <strain evidence="8 9">Cm c5</strain>
    </source>
</reference>
<evidence type="ECO:0000256" key="2">
    <source>
        <dbReference type="ARBA" id="ARBA00023015"/>
    </source>
</evidence>
<dbReference type="STRING" id="52.CMC5_002540"/>
<dbReference type="InterPro" id="IPR013325">
    <property type="entry name" value="RNA_pol_sigma_r2"/>
</dbReference>
<dbReference type="InterPro" id="IPR014284">
    <property type="entry name" value="RNA_pol_sigma-70_dom"/>
</dbReference>
<comment type="similarity">
    <text evidence="1">Belongs to the sigma-70 factor family. ECF subfamily.</text>
</comment>
<dbReference type="InterPro" id="IPR007627">
    <property type="entry name" value="RNA_pol_sigma70_r2"/>
</dbReference>
<keyword evidence="4" id="KW-0238">DNA-binding</keyword>
<proteinExistence type="inferred from homology"/>
<name>A0A0K1E5J1_CHOCO</name>
<keyword evidence="3" id="KW-0731">Sigma factor</keyword>
<evidence type="ECO:0000313" key="8">
    <source>
        <dbReference type="EMBL" id="AKT36141.1"/>
    </source>
</evidence>
<dbReference type="EMBL" id="CP012159">
    <property type="protein sequence ID" value="AKT36141.1"/>
    <property type="molecule type" value="Genomic_DNA"/>
</dbReference>
<evidence type="ECO:0000313" key="9">
    <source>
        <dbReference type="Proteomes" id="UP000067626"/>
    </source>
</evidence>
<dbReference type="PANTHER" id="PTHR43133">
    <property type="entry name" value="RNA POLYMERASE ECF-TYPE SIGMA FACTO"/>
    <property type="match status" value="1"/>
</dbReference>
<dbReference type="Gene3D" id="1.10.10.10">
    <property type="entry name" value="Winged helix-like DNA-binding domain superfamily/Winged helix DNA-binding domain"/>
    <property type="match status" value="1"/>
</dbReference>
<evidence type="ECO:0000259" key="7">
    <source>
        <dbReference type="Pfam" id="PF08281"/>
    </source>
</evidence>
<dbReference type="PANTHER" id="PTHR43133:SF8">
    <property type="entry name" value="RNA POLYMERASE SIGMA FACTOR HI_1459-RELATED"/>
    <property type="match status" value="1"/>
</dbReference>
<evidence type="ECO:0000256" key="3">
    <source>
        <dbReference type="ARBA" id="ARBA00023082"/>
    </source>
</evidence>
<evidence type="ECO:0000259" key="6">
    <source>
        <dbReference type="Pfam" id="PF04542"/>
    </source>
</evidence>
<dbReference type="GO" id="GO:0016987">
    <property type="term" value="F:sigma factor activity"/>
    <property type="evidence" value="ECO:0007669"/>
    <property type="project" value="UniProtKB-KW"/>
</dbReference>
<keyword evidence="9" id="KW-1185">Reference proteome</keyword>
<dbReference type="SUPFAM" id="SSF88659">
    <property type="entry name" value="Sigma3 and sigma4 domains of RNA polymerase sigma factors"/>
    <property type="match status" value="1"/>
</dbReference>
<dbReference type="Proteomes" id="UP000067626">
    <property type="component" value="Chromosome"/>
</dbReference>
<dbReference type="NCBIfam" id="TIGR02937">
    <property type="entry name" value="sigma70-ECF"/>
    <property type="match status" value="1"/>
</dbReference>
<keyword evidence="5" id="KW-0804">Transcription</keyword>
<gene>
    <name evidence="8" type="primary">algU</name>
    <name evidence="8" type="ORF">CMC5_002540</name>
</gene>
<dbReference type="GO" id="GO:0003677">
    <property type="term" value="F:DNA binding"/>
    <property type="evidence" value="ECO:0007669"/>
    <property type="project" value="UniProtKB-KW"/>
</dbReference>
<accession>A0A0K1E5J1</accession>
<dbReference type="InterPro" id="IPR013324">
    <property type="entry name" value="RNA_pol_sigma_r3/r4-like"/>
</dbReference>
<dbReference type="InterPro" id="IPR036388">
    <property type="entry name" value="WH-like_DNA-bd_sf"/>
</dbReference>
<dbReference type="InterPro" id="IPR013249">
    <property type="entry name" value="RNA_pol_sigma70_r4_t2"/>
</dbReference>
<dbReference type="CDD" id="cd06171">
    <property type="entry name" value="Sigma70_r4"/>
    <property type="match status" value="1"/>
</dbReference>
<dbReference type="Pfam" id="PF04542">
    <property type="entry name" value="Sigma70_r2"/>
    <property type="match status" value="1"/>
</dbReference>
<dbReference type="AlphaFoldDB" id="A0A0K1E5J1"/>
<sequence length="202" mass="23025">MVDDEEARFIARLVARDESAFNELVVAYERRVYGLVYRMLGRRDEAEDLSQEVFVQVFKAIDQFRGDSKLSTWIYRIAVNLCKNRTKYLSRRHASSTDDVDAMVDRAPLSAAKGVSVGDVSRPDELVEGMQLEMVVKKAIAQLEDEFREVLILRDVEDLSYEEIMAVTGLPEGTVKSRIHRARVQLRALVEKAMGERLKGGR</sequence>
<protein>
    <submittedName>
        <fullName evidence="8">RNA polymerase sigma factor AlgU</fullName>
    </submittedName>
</protein>
<dbReference type="Gene3D" id="1.10.1740.10">
    <property type="match status" value="1"/>
</dbReference>
<dbReference type="GO" id="GO:0006352">
    <property type="term" value="P:DNA-templated transcription initiation"/>
    <property type="evidence" value="ECO:0007669"/>
    <property type="project" value="InterPro"/>
</dbReference>
<dbReference type="InterPro" id="IPR039425">
    <property type="entry name" value="RNA_pol_sigma-70-like"/>
</dbReference>